<protein>
    <submittedName>
        <fullName evidence="5">Mycothiol acetyltransferase (Modular protein)</fullName>
        <ecNumber evidence="5">2.3.1.189</ecNumber>
    </submittedName>
</protein>
<dbReference type="NCBIfam" id="TIGR03448">
    <property type="entry name" value="mycothiol_MshD"/>
    <property type="match status" value="1"/>
</dbReference>
<dbReference type="SUPFAM" id="SSF55729">
    <property type="entry name" value="Acyl-CoA N-acyltransferases (Nat)"/>
    <property type="match status" value="1"/>
</dbReference>
<keyword evidence="2" id="KW-0677">Repeat</keyword>
<evidence type="ECO:0000256" key="1">
    <source>
        <dbReference type="ARBA" id="ARBA00022679"/>
    </source>
</evidence>
<feature type="domain" description="N-acetyltransferase" evidence="4">
    <location>
        <begin position="391"/>
        <end position="535"/>
    </location>
</feature>
<dbReference type="PANTHER" id="PTHR43877">
    <property type="entry name" value="AMINOALKYLPHOSPHONATE N-ACETYLTRANSFERASE-RELATED-RELATED"/>
    <property type="match status" value="1"/>
</dbReference>
<dbReference type="InterPro" id="IPR000182">
    <property type="entry name" value="GNAT_dom"/>
</dbReference>
<proteinExistence type="inferred from homology"/>
<dbReference type="HAMAP" id="MF_01698">
    <property type="entry name" value="MshD"/>
    <property type="match status" value="1"/>
</dbReference>
<dbReference type="InterPro" id="IPR017813">
    <property type="entry name" value="Mycothiol_AcTrfase"/>
</dbReference>
<dbReference type="Pfam" id="PF04228">
    <property type="entry name" value="Zn_peptidase"/>
    <property type="match status" value="1"/>
</dbReference>
<keyword evidence="1 5" id="KW-0808">Transferase</keyword>
<sequence length="535" mass="57718">MHELARKITCHAVLLLATAALTLVSIAPATGATETCTSLEGCYSYDDMDEFLGVAEDLVLDFATAEYTPQLFWVRLRYVAEGETGESRCQDRPGVPARFTERSYEFCPADNTIYIGQVRLWSFYSEIGDVAPIVGLAHEFGHFMQSVGEVPAPTTPEESVHYENQADCFAGAWFQHAEEAGLVEPDDQEDITQVLELIGSSEDDPERTHGTAAERTQAFTDGWHGGLDACNTYYPATPIRSQQERDRWRDLLEALRHRGLDYGPGMGRTVEEIARAAEAVDGAAPLDEAARMALADGTATVLTEPGGFALVHDGDLSLAVDPASRGRGIGSALLARTESSYAIGLTAWSHGNHPAAARLAASHGWDRVRDLWVMRRPTSLPLPALSAPSGVTVRGYRDGDASSVVAVNAAAFAHHPEQGAMDLDNLARRMAEPWFDPAGLLVAEDASGILGFHWTKQHDARHGEVYVVGIAPAAQGRGLGKLLTLAGLHHLAGLGVDEVLLYVESDNAPAVAVYSGLGFTHADADTHVQYRRRVP</sequence>
<dbReference type="Pfam" id="PF00583">
    <property type="entry name" value="Acetyltransf_1"/>
    <property type="match status" value="1"/>
</dbReference>
<dbReference type="AlphaFoldDB" id="A0A2P2C6R0"/>
<accession>A0A2P2C6R0</accession>
<dbReference type="InterPro" id="IPR050832">
    <property type="entry name" value="Bact_Acetyltransf"/>
</dbReference>
<reference evidence="5" key="1">
    <citation type="submission" date="2015-08" db="EMBL/GenBank/DDBJ databases">
        <authorList>
            <person name="Babu N.S."/>
            <person name="Beckwith C.J."/>
            <person name="Beseler K.G."/>
            <person name="Brison A."/>
            <person name="Carone J.V."/>
            <person name="Caskin T.P."/>
            <person name="Diamond M."/>
            <person name="Durham M.E."/>
            <person name="Foxe J.M."/>
            <person name="Go M."/>
            <person name="Henderson B.A."/>
            <person name="Jones I.B."/>
            <person name="McGettigan J.A."/>
            <person name="Micheletti S.J."/>
            <person name="Nasrallah M.E."/>
            <person name="Ortiz D."/>
            <person name="Piller C.R."/>
            <person name="Privatt S.R."/>
            <person name="Schneider S.L."/>
            <person name="Sharp S."/>
            <person name="Smith T.C."/>
            <person name="Stanton J.D."/>
            <person name="Ullery H.E."/>
            <person name="Wilson R.J."/>
            <person name="Serrano M.G."/>
            <person name="Buck G."/>
            <person name="Lee V."/>
            <person name="Wang Y."/>
            <person name="Carvalho R."/>
            <person name="Voegtly L."/>
            <person name="Shi R."/>
            <person name="Duckworth R."/>
            <person name="Johnson A."/>
            <person name="Loviza R."/>
            <person name="Walstead R."/>
            <person name="Shah Z."/>
            <person name="Kiflezghi M."/>
            <person name="Wade K."/>
            <person name="Ball S.L."/>
            <person name="Bradley K.W."/>
            <person name="Asai D.J."/>
            <person name="Bowman C.A."/>
            <person name="Russell D.A."/>
            <person name="Pope W.H."/>
            <person name="Jacobs-Sera D."/>
            <person name="Hendrix R.W."/>
            <person name="Hatfull G.F."/>
        </authorList>
    </citation>
    <scope>NUCLEOTIDE SEQUENCE</scope>
</reference>
<evidence type="ECO:0000259" key="4">
    <source>
        <dbReference type="PROSITE" id="PS51186"/>
    </source>
</evidence>
<evidence type="ECO:0000256" key="2">
    <source>
        <dbReference type="ARBA" id="ARBA00022737"/>
    </source>
</evidence>
<dbReference type="Gene3D" id="3.40.630.30">
    <property type="match status" value="1"/>
</dbReference>
<dbReference type="GO" id="GO:0035447">
    <property type="term" value="F:mycothiol synthase activity"/>
    <property type="evidence" value="ECO:0007669"/>
    <property type="project" value="UniProtKB-EC"/>
</dbReference>
<gene>
    <name evidence="5" type="ORF">NOCA1130160</name>
</gene>
<name>A0A2P2C6R0_9ZZZZ</name>
<dbReference type="EMBL" id="CZKB01000005">
    <property type="protein sequence ID" value="CUR57683.1"/>
    <property type="molecule type" value="Genomic_DNA"/>
</dbReference>
<dbReference type="InterPro" id="IPR007343">
    <property type="entry name" value="Uncharacterised_pept_Zn_put"/>
</dbReference>
<dbReference type="CDD" id="cd04301">
    <property type="entry name" value="NAT_SF"/>
    <property type="match status" value="2"/>
</dbReference>
<organism evidence="5">
    <name type="scientific">metagenome</name>
    <dbReference type="NCBI Taxonomy" id="256318"/>
    <lineage>
        <taxon>unclassified sequences</taxon>
        <taxon>metagenomes</taxon>
    </lineage>
</organism>
<dbReference type="PROSITE" id="PS51186">
    <property type="entry name" value="GNAT"/>
    <property type="match status" value="1"/>
</dbReference>
<dbReference type="EC" id="2.3.1.189" evidence="5"/>
<keyword evidence="3 5" id="KW-0012">Acyltransferase</keyword>
<dbReference type="PANTHER" id="PTHR43877:SF5">
    <property type="entry name" value="BLL8307 PROTEIN"/>
    <property type="match status" value="1"/>
</dbReference>
<evidence type="ECO:0000256" key="3">
    <source>
        <dbReference type="ARBA" id="ARBA00023315"/>
    </source>
</evidence>
<dbReference type="InterPro" id="IPR016181">
    <property type="entry name" value="Acyl_CoA_acyltransferase"/>
</dbReference>
<evidence type="ECO:0000313" key="5">
    <source>
        <dbReference type="EMBL" id="CUR57683.1"/>
    </source>
</evidence>